<dbReference type="EnsemblMetazoa" id="XM_038194384.1">
    <property type="protein sequence ID" value="XP_038050312.1"/>
    <property type="gene ID" value="LOC119723634"/>
</dbReference>
<keyword evidence="4" id="KW-0963">Cytoplasm</keyword>
<feature type="region of interest" description="Disordered" evidence="7">
    <location>
        <begin position="14"/>
        <end position="34"/>
    </location>
</feature>
<dbReference type="InterPro" id="IPR006917">
    <property type="entry name" value="SOUL_heme-bd"/>
</dbReference>
<evidence type="ECO:0000256" key="5">
    <source>
        <dbReference type="ARBA" id="ARBA00037673"/>
    </source>
</evidence>
<dbReference type="PANTHER" id="PTHR11220">
    <property type="entry name" value="HEME-BINDING PROTEIN-RELATED"/>
    <property type="match status" value="1"/>
</dbReference>
<comment type="subunit">
    <text evidence="3">Monomer.</text>
</comment>
<reference evidence="8" key="1">
    <citation type="submission" date="2022-11" db="UniProtKB">
        <authorList>
            <consortium name="EnsemblMetazoa"/>
        </authorList>
    </citation>
    <scope>IDENTIFICATION</scope>
</reference>
<organism evidence="8 9">
    <name type="scientific">Patiria miniata</name>
    <name type="common">Bat star</name>
    <name type="synonym">Asterina miniata</name>
    <dbReference type="NCBI Taxonomy" id="46514"/>
    <lineage>
        <taxon>Eukaryota</taxon>
        <taxon>Metazoa</taxon>
        <taxon>Echinodermata</taxon>
        <taxon>Eleutherozoa</taxon>
        <taxon>Asterozoa</taxon>
        <taxon>Asteroidea</taxon>
        <taxon>Valvatacea</taxon>
        <taxon>Valvatida</taxon>
        <taxon>Asterinidae</taxon>
        <taxon>Patiria</taxon>
    </lineage>
</organism>
<evidence type="ECO:0000256" key="7">
    <source>
        <dbReference type="SAM" id="MobiDB-lite"/>
    </source>
</evidence>
<dbReference type="FunFam" id="3.20.80.10:FF:000003">
    <property type="entry name" value="Heme-binding protein 1"/>
    <property type="match status" value="1"/>
</dbReference>
<keyword evidence="9" id="KW-1185">Reference proteome</keyword>
<evidence type="ECO:0000256" key="2">
    <source>
        <dbReference type="ARBA" id="ARBA00009817"/>
    </source>
</evidence>
<comment type="subcellular location">
    <subcellularLocation>
        <location evidence="1">Cytoplasm</location>
    </subcellularLocation>
</comment>
<dbReference type="OrthoDB" id="9980274at2759"/>
<protein>
    <recommendedName>
        <fullName evidence="6">Heme-binding protein 1</fullName>
    </recommendedName>
</protein>
<evidence type="ECO:0000256" key="1">
    <source>
        <dbReference type="ARBA" id="ARBA00004496"/>
    </source>
</evidence>
<accession>A0A913ZEV0</accession>
<comment type="function">
    <text evidence="5">May bind free porphyrinogens that may be present in the cell and thus facilitate removal of these potentially toxic compound. Binds with a high affinity to one molecule of heme or porphyrins. It binds metalloporphyrins, free porphyrins and N-methylprotoporphyrin with similar affinities.</text>
</comment>
<proteinExistence type="inferred from homology"/>
<dbReference type="SUPFAM" id="SSF55136">
    <property type="entry name" value="Probable bacterial effector-binding domain"/>
    <property type="match status" value="1"/>
</dbReference>
<dbReference type="RefSeq" id="XP_038050312.1">
    <property type="nucleotide sequence ID" value="XM_038194384.1"/>
</dbReference>
<dbReference type="InterPro" id="IPR011256">
    <property type="entry name" value="Reg_factor_effector_dom_sf"/>
</dbReference>
<dbReference type="PANTHER" id="PTHR11220:SF22">
    <property type="entry name" value="HEME-BINDING PROTEIN 1"/>
    <property type="match status" value="1"/>
</dbReference>
<dbReference type="GO" id="GO:0020037">
    <property type="term" value="F:heme binding"/>
    <property type="evidence" value="ECO:0007669"/>
    <property type="project" value="TreeGrafter"/>
</dbReference>
<dbReference type="Pfam" id="PF04832">
    <property type="entry name" value="SOUL"/>
    <property type="match status" value="1"/>
</dbReference>
<evidence type="ECO:0000313" key="8">
    <source>
        <dbReference type="EnsemblMetazoa" id="XP_038050312.1"/>
    </source>
</evidence>
<comment type="similarity">
    <text evidence="2">Belongs to the HEBP family.</text>
</comment>
<dbReference type="Proteomes" id="UP000887568">
    <property type="component" value="Unplaced"/>
</dbReference>
<dbReference type="GeneID" id="119723634"/>
<name>A0A913ZEV0_PATMI</name>
<sequence>MFKTLASRMFTTPEEPKYKVIDPPEGSKERDRGFEEREYEPCMWAVVDATGDTAKEATTAGFRQLLKYISGTNKEGATVPMSAPVMVFHQPGEDESWKSFKKEVKVGFMISTDKRENPPTPNDDTPITFRKTPTTRVYVRKYGGFSKEEIALAEVANLRDALGTKHKYMNSFCYFCGYDSPMTMFGRRNEIWFLKETSEAEI</sequence>
<evidence type="ECO:0000256" key="4">
    <source>
        <dbReference type="ARBA" id="ARBA00022490"/>
    </source>
</evidence>
<evidence type="ECO:0000256" key="3">
    <source>
        <dbReference type="ARBA" id="ARBA00011245"/>
    </source>
</evidence>
<evidence type="ECO:0000256" key="6">
    <source>
        <dbReference type="ARBA" id="ARBA00040755"/>
    </source>
</evidence>
<dbReference type="AlphaFoldDB" id="A0A913ZEV0"/>
<dbReference type="Gene3D" id="3.20.80.10">
    <property type="entry name" value="Regulatory factor, effector binding domain"/>
    <property type="match status" value="1"/>
</dbReference>
<dbReference type="GO" id="GO:0005737">
    <property type="term" value="C:cytoplasm"/>
    <property type="evidence" value="ECO:0007669"/>
    <property type="project" value="UniProtKB-SubCell"/>
</dbReference>
<evidence type="ECO:0000313" key="9">
    <source>
        <dbReference type="Proteomes" id="UP000887568"/>
    </source>
</evidence>
<dbReference type="OMA" id="EPCMWAV"/>